<dbReference type="PANTHER" id="PTHR45681:SF6">
    <property type="entry name" value="POLYKETIDE SYNTHASE 37"/>
    <property type="match status" value="1"/>
</dbReference>
<proteinExistence type="predicted"/>
<name>A0A2J7PFW6_9NEOP</name>
<dbReference type="SUPFAM" id="SSF51735">
    <property type="entry name" value="NAD(P)-binding Rossmann-fold domains"/>
    <property type="match status" value="1"/>
</dbReference>
<dbReference type="Proteomes" id="UP000235965">
    <property type="component" value="Unassembled WGS sequence"/>
</dbReference>
<dbReference type="InterPro" id="IPR036291">
    <property type="entry name" value="NAD(P)-bd_dom_sf"/>
</dbReference>
<accession>A0A2J7PFW6</accession>
<keyword evidence="1" id="KW-0808">Transferase</keyword>
<dbReference type="EMBL" id="NEVH01025646">
    <property type="protein sequence ID" value="PNF15230.1"/>
    <property type="molecule type" value="Genomic_DNA"/>
</dbReference>
<comment type="caution">
    <text evidence="3">The sequence shown here is derived from an EMBL/GenBank/DDBJ whole genome shotgun (WGS) entry which is preliminary data.</text>
</comment>
<evidence type="ECO:0000259" key="2">
    <source>
        <dbReference type="SMART" id="SM00829"/>
    </source>
</evidence>
<dbReference type="SMART" id="SM00829">
    <property type="entry name" value="PKS_ER"/>
    <property type="match status" value="1"/>
</dbReference>
<evidence type="ECO:0000313" key="4">
    <source>
        <dbReference type="Proteomes" id="UP000235965"/>
    </source>
</evidence>
<protein>
    <recommendedName>
        <fullName evidence="2">Enoyl reductase (ER) domain-containing protein</fullName>
    </recommendedName>
</protein>
<organism evidence="3 4">
    <name type="scientific">Cryptotermes secundus</name>
    <dbReference type="NCBI Taxonomy" id="105785"/>
    <lineage>
        <taxon>Eukaryota</taxon>
        <taxon>Metazoa</taxon>
        <taxon>Ecdysozoa</taxon>
        <taxon>Arthropoda</taxon>
        <taxon>Hexapoda</taxon>
        <taxon>Insecta</taxon>
        <taxon>Pterygota</taxon>
        <taxon>Neoptera</taxon>
        <taxon>Polyneoptera</taxon>
        <taxon>Dictyoptera</taxon>
        <taxon>Blattodea</taxon>
        <taxon>Blattoidea</taxon>
        <taxon>Termitoidae</taxon>
        <taxon>Kalotermitidae</taxon>
        <taxon>Cryptotermitinae</taxon>
        <taxon>Cryptotermes</taxon>
    </lineage>
</organism>
<feature type="non-terminal residue" evidence="3">
    <location>
        <position position="120"/>
    </location>
</feature>
<evidence type="ECO:0000313" key="3">
    <source>
        <dbReference type="EMBL" id="PNF15230.1"/>
    </source>
</evidence>
<sequence length="120" mass="13381">MLETNGRGVDLVLNSLSDEKLQASLRCLAIGGRFLEIGKADLVNNKQLGMEIFLKETSFHGVMLDFLFSASSEKKKVLCDLIVEGIKSGAVKPLVRNVFAEDEVEQAFRYNEYSHEVEQA</sequence>
<dbReference type="InterPro" id="IPR050444">
    <property type="entry name" value="Polyketide_Synthase"/>
</dbReference>
<dbReference type="Gene3D" id="3.90.180.10">
    <property type="entry name" value="Medium-chain alcohol dehydrogenases, catalytic domain"/>
    <property type="match status" value="1"/>
</dbReference>
<feature type="domain" description="Enoyl reductase (ER)" evidence="2">
    <location>
        <begin position="1"/>
        <end position="110"/>
    </location>
</feature>
<dbReference type="Pfam" id="PF13602">
    <property type="entry name" value="ADH_zinc_N_2"/>
    <property type="match status" value="1"/>
</dbReference>
<gene>
    <name evidence="3" type="ORF">B7P43_G14038</name>
</gene>
<keyword evidence="4" id="KW-1185">Reference proteome</keyword>
<dbReference type="AlphaFoldDB" id="A0A2J7PFW6"/>
<dbReference type="PANTHER" id="PTHR45681">
    <property type="entry name" value="POLYKETIDE SYNTHASE 44-RELATED"/>
    <property type="match status" value="1"/>
</dbReference>
<dbReference type="GO" id="GO:0016491">
    <property type="term" value="F:oxidoreductase activity"/>
    <property type="evidence" value="ECO:0007669"/>
    <property type="project" value="InterPro"/>
</dbReference>
<evidence type="ECO:0000256" key="1">
    <source>
        <dbReference type="ARBA" id="ARBA00022679"/>
    </source>
</evidence>
<dbReference type="GO" id="GO:0016740">
    <property type="term" value="F:transferase activity"/>
    <property type="evidence" value="ECO:0007669"/>
    <property type="project" value="UniProtKB-KW"/>
</dbReference>
<reference evidence="3 4" key="1">
    <citation type="submission" date="2017-12" db="EMBL/GenBank/DDBJ databases">
        <title>Hemimetabolous genomes reveal molecular basis of termite eusociality.</title>
        <authorList>
            <person name="Harrison M.C."/>
            <person name="Jongepier E."/>
            <person name="Robertson H.M."/>
            <person name="Arning N."/>
            <person name="Bitard-Feildel T."/>
            <person name="Chao H."/>
            <person name="Childers C.P."/>
            <person name="Dinh H."/>
            <person name="Doddapaneni H."/>
            <person name="Dugan S."/>
            <person name="Gowin J."/>
            <person name="Greiner C."/>
            <person name="Han Y."/>
            <person name="Hu H."/>
            <person name="Hughes D.S.T."/>
            <person name="Huylmans A.-K."/>
            <person name="Kemena C."/>
            <person name="Kremer L.P.M."/>
            <person name="Lee S.L."/>
            <person name="Lopez-Ezquerra A."/>
            <person name="Mallet L."/>
            <person name="Monroy-Kuhn J.M."/>
            <person name="Moser A."/>
            <person name="Murali S.C."/>
            <person name="Muzny D.M."/>
            <person name="Otani S."/>
            <person name="Piulachs M.-D."/>
            <person name="Poelchau M."/>
            <person name="Qu J."/>
            <person name="Schaub F."/>
            <person name="Wada-Katsumata A."/>
            <person name="Worley K.C."/>
            <person name="Xie Q."/>
            <person name="Ylla G."/>
            <person name="Poulsen M."/>
            <person name="Gibbs R.A."/>
            <person name="Schal C."/>
            <person name="Richards S."/>
            <person name="Belles X."/>
            <person name="Korb J."/>
            <person name="Bornberg-Bauer E."/>
        </authorList>
    </citation>
    <scope>NUCLEOTIDE SEQUENCE [LARGE SCALE GENOMIC DNA]</scope>
    <source>
        <tissue evidence="3">Whole body</tissue>
    </source>
</reference>
<dbReference type="InterPro" id="IPR020843">
    <property type="entry name" value="ER"/>
</dbReference>